<comment type="caution">
    <text evidence="13">The sequence shown here is derived from an EMBL/GenBank/DDBJ whole genome shotgun (WGS) entry which is preliminary data.</text>
</comment>
<gene>
    <name evidence="13" type="ORF">AYI69_g38</name>
</gene>
<dbReference type="GO" id="GO:0032264">
    <property type="term" value="P:IMP salvage"/>
    <property type="evidence" value="ECO:0007669"/>
    <property type="project" value="UniProtKB-UniPathway"/>
</dbReference>
<dbReference type="InterPro" id="IPR006329">
    <property type="entry name" value="AMPD"/>
</dbReference>
<organism evidence="13 14">
    <name type="scientific">Smittium culicis</name>
    <dbReference type="NCBI Taxonomy" id="133412"/>
    <lineage>
        <taxon>Eukaryota</taxon>
        <taxon>Fungi</taxon>
        <taxon>Fungi incertae sedis</taxon>
        <taxon>Zoopagomycota</taxon>
        <taxon>Kickxellomycotina</taxon>
        <taxon>Harpellomycetes</taxon>
        <taxon>Harpellales</taxon>
        <taxon>Legeriomycetaceae</taxon>
        <taxon>Smittium</taxon>
    </lineage>
</organism>
<accession>A0A1R1YU44</accession>
<feature type="compositionally biased region" description="Polar residues" evidence="12">
    <location>
        <begin position="1"/>
        <end position="11"/>
    </location>
</feature>
<protein>
    <recommendedName>
        <fullName evidence="9">AMP deaminase</fullName>
        <ecNumber evidence="4">3.5.4.6</ecNumber>
    </recommendedName>
    <alternativeName>
        <fullName evidence="10">Myoadenylate deaminase</fullName>
    </alternativeName>
</protein>
<evidence type="ECO:0000256" key="10">
    <source>
        <dbReference type="ARBA" id="ARBA00078830"/>
    </source>
</evidence>
<sequence>MNKDSANNRPHSPSPYPDSGKNFDVLQVPLKYQTPTTQTSSPIPLSEKSFNSINSDPLLSNFPSLNLDNNPLIPDVFGVSVPYSEDKLSIKNSISSLNDSFINEAEQITADFDLNLNPSSIEFLLDSSEISDIAKKLNKAISIREKYMNLSLQNESDNPKNSDSWLIYPQNPPSAWKKNILTPEFENKEFDLNDIKSPDSSSIKYSLSENGVFVLHNLDFHSSFDKINCFPSVKEFYEDYDFIMSLVHNGPTKTWTYKRLKYLEARWQMYLQLYELQERLESKNVPHRDFYNVRKVDTHVHLASCMNQKHLLRFIKFKIRTESDNQVIIRDNKMLTLKEVFQSLNLSAYEISIDTLDMHAHKDTFHRFDKFNLKYNPIGESRLRTIFLKTDNDIKGLYFSQLVKEVCADLEASKYQMAEYRVSIYGNSISEWQKLADWVIDNKVYSHNVRWLIQVPRLYSNYKALGSVTSFHEIIYNIFQPIFEATKNPNKYKKIHAFLQRVVGFDSVDDESKVEKKLQELPTPKNWTSEHNPPYSYYCYYMYANICTLNQFRKHLGYNTFVFRPHSGEAGEIDHLASAYLTSQGISHGILLRKAPVLQYLYYIKQIGIAMSPLSNNALFLSYERNPLKSYFFQGLNVSLSTDDPLQFHYTKEPLIEEYSVASQVYRFSNVDMCELALNSVIQSGFEKKLKSHWIGHDYLSKGLYDVYKTNVPTMRINYRRKTLEQEIKLLNSLSFLS</sequence>
<dbReference type="InterPro" id="IPR032466">
    <property type="entry name" value="Metal_Hydrolase"/>
</dbReference>
<comment type="pathway">
    <text evidence="2">Purine metabolism; IMP biosynthesis via salvage pathway; IMP from AMP: step 1/1.</text>
</comment>
<feature type="region of interest" description="Disordered" evidence="12">
    <location>
        <begin position="1"/>
        <end position="27"/>
    </location>
</feature>
<evidence type="ECO:0000313" key="14">
    <source>
        <dbReference type="Proteomes" id="UP000187429"/>
    </source>
</evidence>
<dbReference type="InterPro" id="IPR006650">
    <property type="entry name" value="A/AMP_deam_AS"/>
</dbReference>
<dbReference type="GO" id="GO:0005829">
    <property type="term" value="C:cytosol"/>
    <property type="evidence" value="ECO:0007669"/>
    <property type="project" value="TreeGrafter"/>
</dbReference>
<keyword evidence="5" id="KW-0479">Metal-binding</keyword>
<dbReference type="PIRSF" id="PIRSF001251">
    <property type="entry name" value="AMP_deaminase_met"/>
    <property type="match status" value="1"/>
</dbReference>
<dbReference type="OrthoDB" id="1723809at2759"/>
<evidence type="ECO:0000256" key="11">
    <source>
        <dbReference type="PIRNR" id="PIRNR001251"/>
    </source>
</evidence>
<dbReference type="SUPFAM" id="SSF51556">
    <property type="entry name" value="Metallo-dependent hydrolases"/>
    <property type="match status" value="1"/>
</dbReference>
<dbReference type="EC" id="3.5.4.6" evidence="4"/>
<dbReference type="GO" id="GO:0003876">
    <property type="term" value="F:AMP deaminase activity"/>
    <property type="evidence" value="ECO:0007669"/>
    <property type="project" value="UniProtKB-EC"/>
</dbReference>
<keyword evidence="14" id="KW-1185">Reference proteome</keyword>
<dbReference type="Pfam" id="PF19326">
    <property type="entry name" value="AMP_deaminase"/>
    <property type="match status" value="1"/>
</dbReference>
<dbReference type="GO" id="GO:0046033">
    <property type="term" value="P:AMP metabolic process"/>
    <property type="evidence" value="ECO:0007669"/>
    <property type="project" value="TreeGrafter"/>
</dbReference>
<evidence type="ECO:0000256" key="9">
    <source>
        <dbReference type="ARBA" id="ARBA00072037"/>
    </source>
</evidence>
<dbReference type="Gene3D" id="4.10.800.20">
    <property type="match status" value="1"/>
</dbReference>
<dbReference type="PROSITE" id="PS00485">
    <property type="entry name" value="A_DEAMINASE"/>
    <property type="match status" value="1"/>
</dbReference>
<evidence type="ECO:0000256" key="6">
    <source>
        <dbReference type="ARBA" id="ARBA00022801"/>
    </source>
</evidence>
<keyword evidence="7" id="KW-0862">Zinc</keyword>
<comment type="similarity">
    <text evidence="3 11">Belongs to the metallo-dependent hydrolases superfamily. Adenosine and AMP deaminases family.</text>
</comment>
<evidence type="ECO:0000256" key="7">
    <source>
        <dbReference type="ARBA" id="ARBA00022833"/>
    </source>
</evidence>
<reference evidence="14" key="1">
    <citation type="submission" date="2017-01" db="EMBL/GenBank/DDBJ databases">
        <authorList>
            <person name="Wang Y."/>
            <person name="White M."/>
            <person name="Kvist S."/>
            <person name="Moncalvo J.-M."/>
        </authorList>
    </citation>
    <scope>NUCLEOTIDE SEQUENCE [LARGE SCALE GENOMIC DNA]</scope>
    <source>
        <strain evidence="14">ID-206-W2</strain>
    </source>
</reference>
<evidence type="ECO:0000256" key="12">
    <source>
        <dbReference type="SAM" id="MobiDB-lite"/>
    </source>
</evidence>
<dbReference type="EMBL" id="LSSM01000009">
    <property type="protein sequence ID" value="OMJ30409.1"/>
    <property type="molecule type" value="Genomic_DNA"/>
</dbReference>
<dbReference type="PANTHER" id="PTHR11359">
    <property type="entry name" value="AMP DEAMINASE"/>
    <property type="match status" value="1"/>
</dbReference>
<evidence type="ECO:0000313" key="13">
    <source>
        <dbReference type="EMBL" id="OMJ30409.1"/>
    </source>
</evidence>
<evidence type="ECO:0000256" key="2">
    <source>
        <dbReference type="ARBA" id="ARBA00004955"/>
    </source>
</evidence>
<evidence type="ECO:0000256" key="3">
    <source>
        <dbReference type="ARBA" id="ARBA00006676"/>
    </source>
</evidence>
<keyword evidence="6" id="KW-0378">Hydrolase</keyword>
<evidence type="ECO:0000256" key="5">
    <source>
        <dbReference type="ARBA" id="ARBA00022723"/>
    </source>
</evidence>
<dbReference type="Proteomes" id="UP000187429">
    <property type="component" value="Unassembled WGS sequence"/>
</dbReference>
<dbReference type="PANTHER" id="PTHR11359:SF0">
    <property type="entry name" value="AMP DEAMINASE"/>
    <property type="match status" value="1"/>
</dbReference>
<dbReference type="FunFam" id="4.10.800.20:FF:000001">
    <property type="entry name" value="AMP deaminase"/>
    <property type="match status" value="1"/>
</dbReference>
<dbReference type="NCBIfam" id="TIGR01429">
    <property type="entry name" value="AMP_deaminase"/>
    <property type="match status" value="1"/>
</dbReference>
<dbReference type="GO" id="GO:0046872">
    <property type="term" value="F:metal ion binding"/>
    <property type="evidence" value="ECO:0007669"/>
    <property type="project" value="UniProtKB-KW"/>
</dbReference>
<evidence type="ECO:0000256" key="8">
    <source>
        <dbReference type="ARBA" id="ARBA00023080"/>
    </source>
</evidence>
<keyword evidence="8" id="KW-0546">Nucleotide metabolism</keyword>
<dbReference type="AlphaFoldDB" id="A0A1R1YU44"/>
<dbReference type="Gene3D" id="3.20.20.140">
    <property type="entry name" value="Metal-dependent hydrolases"/>
    <property type="match status" value="1"/>
</dbReference>
<dbReference type="UniPathway" id="UPA00591">
    <property type="reaction ID" value="UER00663"/>
</dbReference>
<comment type="cofactor">
    <cofactor evidence="1">
        <name>Zn(2+)</name>
        <dbReference type="ChEBI" id="CHEBI:29105"/>
    </cofactor>
</comment>
<name>A0A1R1YU44_9FUNG</name>
<proteinExistence type="inferred from homology"/>
<evidence type="ECO:0000256" key="1">
    <source>
        <dbReference type="ARBA" id="ARBA00001947"/>
    </source>
</evidence>
<evidence type="ECO:0000256" key="4">
    <source>
        <dbReference type="ARBA" id="ARBA00012775"/>
    </source>
</evidence>